<comment type="caution">
    <text evidence="2">The sequence shown here is derived from an EMBL/GenBank/DDBJ whole genome shotgun (WGS) entry which is preliminary data.</text>
</comment>
<keyword evidence="1" id="KW-1133">Transmembrane helix</keyword>
<organism evidence="2 3">
    <name type="scientific">Paramecium sonneborni</name>
    <dbReference type="NCBI Taxonomy" id="65129"/>
    <lineage>
        <taxon>Eukaryota</taxon>
        <taxon>Sar</taxon>
        <taxon>Alveolata</taxon>
        <taxon>Ciliophora</taxon>
        <taxon>Intramacronucleata</taxon>
        <taxon>Oligohymenophorea</taxon>
        <taxon>Peniculida</taxon>
        <taxon>Parameciidae</taxon>
        <taxon>Paramecium</taxon>
    </lineage>
</organism>
<sequence length="78" mass="9256">MWEKRMISLKLMTSLAIVIVNFPTITTPIQMKLKVKKFMKYFTLRFQIHYFGLSDSISILFANKKSNSYRIHQHSNNS</sequence>
<proteinExistence type="predicted"/>
<protein>
    <submittedName>
        <fullName evidence="2">Uncharacterized protein</fullName>
    </submittedName>
</protein>
<keyword evidence="1" id="KW-0812">Transmembrane</keyword>
<dbReference type="EMBL" id="CAJJDN010000189">
    <property type="protein sequence ID" value="CAD8128450.1"/>
    <property type="molecule type" value="Genomic_DNA"/>
</dbReference>
<name>A0A8S1RMY2_9CILI</name>
<evidence type="ECO:0000256" key="1">
    <source>
        <dbReference type="SAM" id="Phobius"/>
    </source>
</evidence>
<accession>A0A8S1RMY2</accession>
<feature type="transmembrane region" description="Helical" evidence="1">
    <location>
        <begin position="7"/>
        <end position="26"/>
    </location>
</feature>
<keyword evidence="1" id="KW-0472">Membrane</keyword>
<evidence type="ECO:0000313" key="3">
    <source>
        <dbReference type="Proteomes" id="UP000692954"/>
    </source>
</evidence>
<dbReference type="AlphaFoldDB" id="A0A8S1RMY2"/>
<keyword evidence="3" id="KW-1185">Reference proteome</keyword>
<dbReference type="Proteomes" id="UP000692954">
    <property type="component" value="Unassembled WGS sequence"/>
</dbReference>
<gene>
    <name evidence="2" type="ORF">PSON_ATCC_30995.1.T1890027</name>
</gene>
<reference evidence="2" key="1">
    <citation type="submission" date="2021-01" db="EMBL/GenBank/DDBJ databases">
        <authorList>
            <consortium name="Genoscope - CEA"/>
            <person name="William W."/>
        </authorList>
    </citation>
    <scope>NUCLEOTIDE SEQUENCE</scope>
</reference>
<evidence type="ECO:0000313" key="2">
    <source>
        <dbReference type="EMBL" id="CAD8128450.1"/>
    </source>
</evidence>